<feature type="transmembrane region" description="Helical" evidence="6">
    <location>
        <begin position="80"/>
        <end position="101"/>
    </location>
</feature>
<feature type="transmembrane region" description="Helical" evidence="6">
    <location>
        <begin position="35"/>
        <end position="59"/>
    </location>
</feature>
<keyword evidence="3 6" id="KW-0812">Transmembrane</keyword>
<dbReference type="EMBL" id="JABWDY010026032">
    <property type="protein sequence ID" value="KAF5189039.1"/>
    <property type="molecule type" value="Genomic_DNA"/>
</dbReference>
<evidence type="ECO:0000256" key="1">
    <source>
        <dbReference type="ARBA" id="ARBA00004141"/>
    </source>
</evidence>
<comment type="subcellular location">
    <subcellularLocation>
        <location evidence="1">Membrane</location>
        <topology evidence="1">Multi-pass membrane protein</topology>
    </subcellularLocation>
</comment>
<keyword evidence="4 6" id="KW-1133">Transmembrane helix</keyword>
<evidence type="ECO:0000256" key="6">
    <source>
        <dbReference type="SAM" id="Phobius"/>
    </source>
</evidence>
<feature type="transmembrane region" description="Helical" evidence="6">
    <location>
        <begin position="107"/>
        <end position="125"/>
    </location>
</feature>
<feature type="transmembrane region" description="Helical" evidence="6">
    <location>
        <begin position="423"/>
        <end position="441"/>
    </location>
</feature>
<feature type="transmembrane region" description="Helical" evidence="6">
    <location>
        <begin position="341"/>
        <end position="363"/>
    </location>
</feature>
<dbReference type="GO" id="GO:0022857">
    <property type="term" value="F:transmembrane transporter activity"/>
    <property type="evidence" value="ECO:0007669"/>
    <property type="project" value="InterPro"/>
</dbReference>
<evidence type="ECO:0000313" key="7">
    <source>
        <dbReference type="EMBL" id="KAF5189039.1"/>
    </source>
</evidence>
<feature type="transmembrane region" description="Helical" evidence="6">
    <location>
        <begin position="262"/>
        <end position="281"/>
    </location>
</feature>
<evidence type="ECO:0000256" key="5">
    <source>
        <dbReference type="ARBA" id="ARBA00023136"/>
    </source>
</evidence>
<dbReference type="InterPro" id="IPR000109">
    <property type="entry name" value="POT_fam"/>
</dbReference>
<dbReference type="Proteomes" id="UP000554482">
    <property type="component" value="Unassembled WGS sequence"/>
</dbReference>
<evidence type="ECO:0000256" key="2">
    <source>
        <dbReference type="ARBA" id="ARBA00005982"/>
    </source>
</evidence>
<protein>
    <submittedName>
        <fullName evidence="7">NRT1/ PTR FAMILY 4.4</fullName>
    </submittedName>
</protein>
<accession>A0A7J6VVB9</accession>
<dbReference type="PANTHER" id="PTHR11654">
    <property type="entry name" value="OLIGOPEPTIDE TRANSPORTER-RELATED"/>
    <property type="match status" value="1"/>
</dbReference>
<dbReference type="AlphaFoldDB" id="A0A7J6VVB9"/>
<sequence>MHFQGYTLMIIQSHYKKLQPDPCNDSRCVKGGQALMFYTAIGLFGLGAGAIRGCVPALGADQYDQKNPKEQMQLSRFFNWYSLCTTLGGTIGITIVVWVSMHKGWDKSFIISLSCTLVGLIIIALGKPLFRVRIPGDSPILRILQVLVVSVKNIKEKLPEDSSELYENYDQESISNEEHLLHTDQFRLLDKAAIIPAGYKPAKWRVCTVTQVEEVKIITRMMPIVLSTIFVNTCLAQLQTLTVQQGTLMNNHIGSFKVPTTSIPVIPLIFMSILLPIYEFAFVPAARKLTGLPNGITQLQRVGIGLVLSSISMSIGGIIEVKRKHEILHHGKRLNLFWLSFQYAVFGIADMFTLTGLIDFFYSEAPAGMRSMSTSFAYLSWSMGCFLSTALVNATNSVTSKISDSKIGWLEGRDMNKNHVERFYWFLAILSVLNFINYLYWANWYTYKKDVPIISNEQNSLKARSDHTDETESDKTATPN</sequence>
<keyword evidence="8" id="KW-1185">Reference proteome</keyword>
<keyword evidence="5 6" id="KW-0472">Membrane</keyword>
<evidence type="ECO:0000256" key="3">
    <source>
        <dbReference type="ARBA" id="ARBA00022692"/>
    </source>
</evidence>
<reference evidence="7 8" key="1">
    <citation type="submission" date="2020-06" db="EMBL/GenBank/DDBJ databases">
        <title>Transcriptomic and genomic resources for Thalictrum thalictroides and T. hernandezii: Facilitating candidate gene discovery in an emerging model plant lineage.</title>
        <authorList>
            <person name="Arias T."/>
            <person name="Riano-Pachon D.M."/>
            <person name="Di Stilio V.S."/>
        </authorList>
    </citation>
    <scope>NUCLEOTIDE SEQUENCE [LARGE SCALE GENOMIC DNA]</scope>
    <source>
        <strain evidence="8">cv. WT478/WT964</strain>
        <tissue evidence="7">Leaves</tissue>
    </source>
</reference>
<feature type="transmembrane region" description="Helical" evidence="6">
    <location>
        <begin position="302"/>
        <end position="321"/>
    </location>
</feature>
<dbReference type="OrthoDB" id="8904098at2759"/>
<evidence type="ECO:0000313" key="8">
    <source>
        <dbReference type="Proteomes" id="UP000554482"/>
    </source>
</evidence>
<feature type="transmembrane region" description="Helical" evidence="6">
    <location>
        <begin position="375"/>
        <end position="394"/>
    </location>
</feature>
<dbReference type="Pfam" id="PF00854">
    <property type="entry name" value="PTR2"/>
    <property type="match status" value="1"/>
</dbReference>
<dbReference type="InterPro" id="IPR036259">
    <property type="entry name" value="MFS_trans_sf"/>
</dbReference>
<dbReference type="Gene3D" id="1.20.1250.20">
    <property type="entry name" value="MFS general substrate transporter like domains"/>
    <property type="match status" value="1"/>
</dbReference>
<evidence type="ECO:0000256" key="4">
    <source>
        <dbReference type="ARBA" id="ARBA00022989"/>
    </source>
</evidence>
<gene>
    <name evidence="7" type="ORF">FRX31_021366</name>
</gene>
<comment type="caution">
    <text evidence="7">The sequence shown here is derived from an EMBL/GenBank/DDBJ whole genome shotgun (WGS) entry which is preliminary data.</text>
</comment>
<comment type="similarity">
    <text evidence="2">Belongs to the major facilitator superfamily. Proton-dependent oligopeptide transporter (POT/PTR) (TC 2.A.17) family.</text>
</comment>
<dbReference type="GO" id="GO:0016020">
    <property type="term" value="C:membrane"/>
    <property type="evidence" value="ECO:0007669"/>
    <property type="project" value="UniProtKB-SubCell"/>
</dbReference>
<proteinExistence type="inferred from homology"/>
<name>A0A7J6VVB9_THATH</name>
<organism evidence="7 8">
    <name type="scientific">Thalictrum thalictroides</name>
    <name type="common">Rue-anemone</name>
    <name type="synonym">Anemone thalictroides</name>
    <dbReference type="NCBI Taxonomy" id="46969"/>
    <lineage>
        <taxon>Eukaryota</taxon>
        <taxon>Viridiplantae</taxon>
        <taxon>Streptophyta</taxon>
        <taxon>Embryophyta</taxon>
        <taxon>Tracheophyta</taxon>
        <taxon>Spermatophyta</taxon>
        <taxon>Magnoliopsida</taxon>
        <taxon>Ranunculales</taxon>
        <taxon>Ranunculaceae</taxon>
        <taxon>Thalictroideae</taxon>
        <taxon>Thalictrum</taxon>
    </lineage>
</organism>
<dbReference type="SUPFAM" id="SSF103473">
    <property type="entry name" value="MFS general substrate transporter"/>
    <property type="match status" value="1"/>
</dbReference>